<evidence type="ECO:0008006" key="3">
    <source>
        <dbReference type="Google" id="ProtNLM"/>
    </source>
</evidence>
<name>A0A2P7EAQ8_9SYNE</name>
<accession>A0A2P7EAQ8</accession>
<dbReference type="AlphaFoldDB" id="A0A2P7EAQ8"/>
<keyword evidence="2" id="KW-1185">Reference proteome</keyword>
<dbReference type="Proteomes" id="UP000240206">
    <property type="component" value="Unassembled WGS sequence"/>
</dbReference>
<sequence>MNDFLATLYLICFAAIAGGAFALMNQNLRNAAAVPVRIASNPKQRMHPEAPAPGDEVMYVDLSRERLEALYQQAAKD</sequence>
<gene>
    <name evidence="1" type="ORF">C7K08_13845</name>
</gene>
<evidence type="ECO:0000313" key="2">
    <source>
        <dbReference type="Proteomes" id="UP000240206"/>
    </source>
</evidence>
<comment type="caution">
    <text evidence="1">The sequence shown here is derived from an EMBL/GenBank/DDBJ whole genome shotgun (WGS) entry which is preliminary data.</text>
</comment>
<reference evidence="2" key="1">
    <citation type="submission" date="2018-03" db="EMBL/GenBank/DDBJ databases">
        <title>Ecological and genomic features of two cosmopolitan and abundant freshwater picocyanobacteria.</title>
        <authorList>
            <person name="Cabello-Yeves P.J."/>
            <person name="Picazo A."/>
            <person name="Camacho A."/>
            <person name="Callieri C."/>
            <person name="Rosselli R."/>
            <person name="Roda-Garcia J."/>
            <person name="Coutinho F.H."/>
            <person name="Rodriguez-Valera F."/>
        </authorList>
    </citation>
    <scope>NUCLEOTIDE SEQUENCE [LARGE SCALE GENOMIC DNA]</scope>
    <source>
        <strain evidence="2">Tous</strain>
    </source>
</reference>
<dbReference type="EMBL" id="PXVC01000165">
    <property type="protein sequence ID" value="PSI00311.1"/>
    <property type="molecule type" value="Genomic_DNA"/>
</dbReference>
<evidence type="ECO:0000313" key="1">
    <source>
        <dbReference type="EMBL" id="PSI00311.1"/>
    </source>
</evidence>
<organism evidence="1 2">
    <name type="scientific">Synechococcus lacustris str. Tous</name>
    <dbReference type="NCBI Taxonomy" id="1910958"/>
    <lineage>
        <taxon>Bacteria</taxon>
        <taxon>Bacillati</taxon>
        <taxon>Cyanobacteriota</taxon>
        <taxon>Cyanophyceae</taxon>
        <taxon>Synechococcales</taxon>
        <taxon>Synechococcaceae</taxon>
        <taxon>Synechococcus</taxon>
    </lineage>
</organism>
<protein>
    <recommendedName>
        <fullName evidence="3">DUF2973 domain-containing protein</fullName>
    </recommendedName>
</protein>
<proteinExistence type="predicted"/>
<dbReference type="RefSeq" id="WP_106501107.1">
    <property type="nucleotide sequence ID" value="NZ_PXVC01000165.1"/>
</dbReference>